<comment type="caution">
    <text evidence="1">The sequence shown here is derived from an EMBL/GenBank/DDBJ whole genome shotgun (WGS) entry which is preliminary data.</text>
</comment>
<evidence type="ECO:0000313" key="2">
    <source>
        <dbReference type="Proteomes" id="UP000054783"/>
    </source>
</evidence>
<organism evidence="1 2">
    <name type="scientific">Trichinella patagoniensis</name>
    <dbReference type="NCBI Taxonomy" id="990121"/>
    <lineage>
        <taxon>Eukaryota</taxon>
        <taxon>Metazoa</taxon>
        <taxon>Ecdysozoa</taxon>
        <taxon>Nematoda</taxon>
        <taxon>Enoplea</taxon>
        <taxon>Dorylaimia</taxon>
        <taxon>Trichinellida</taxon>
        <taxon>Trichinellidae</taxon>
        <taxon>Trichinella</taxon>
    </lineage>
</organism>
<gene>
    <name evidence="1" type="ORF">T12_10145</name>
</gene>
<dbReference type="EMBL" id="JYDQ01000191">
    <property type="protein sequence ID" value="KRY11545.1"/>
    <property type="molecule type" value="Genomic_DNA"/>
</dbReference>
<proteinExistence type="predicted"/>
<keyword evidence="2" id="KW-1185">Reference proteome</keyword>
<sequence>MGLYCNAPVIPLFKFFECRSQLIERPISAVLPPPTVNAACTVWIQDQATAHDQSVFYAISP</sequence>
<name>A0A0V0ZGD2_9BILA</name>
<reference evidence="1 2" key="1">
    <citation type="submission" date="2015-01" db="EMBL/GenBank/DDBJ databases">
        <title>Evolution of Trichinella species and genotypes.</title>
        <authorList>
            <person name="Korhonen P.K."/>
            <person name="Edoardo P."/>
            <person name="Giuseppe L.R."/>
            <person name="Gasser R.B."/>
        </authorList>
    </citation>
    <scope>NUCLEOTIDE SEQUENCE [LARGE SCALE GENOMIC DNA]</scope>
    <source>
        <strain evidence="1">ISS2496</strain>
    </source>
</reference>
<dbReference type="Proteomes" id="UP000054783">
    <property type="component" value="Unassembled WGS sequence"/>
</dbReference>
<accession>A0A0V0ZGD2</accession>
<dbReference type="AlphaFoldDB" id="A0A0V0ZGD2"/>
<protein>
    <submittedName>
        <fullName evidence="1">Uncharacterized protein</fullName>
    </submittedName>
</protein>
<evidence type="ECO:0000313" key="1">
    <source>
        <dbReference type="EMBL" id="KRY11545.1"/>
    </source>
</evidence>